<protein>
    <recommendedName>
        <fullName evidence="4">2-amino-4-hydroxy-6-hydroxymethyldihydropteridine pyrophosphokinase</fullName>
        <ecNumber evidence="3">2.7.6.3</ecNumber>
    </recommendedName>
    <alternativeName>
        <fullName evidence="11">6-hydroxymethyl-7,8-dihydropterin pyrophosphokinase</fullName>
    </alternativeName>
    <alternativeName>
        <fullName evidence="12">7,8-dihydro-6-hydroxymethylpterin-pyrophosphokinase</fullName>
    </alternativeName>
</protein>
<evidence type="ECO:0000256" key="10">
    <source>
        <dbReference type="ARBA" id="ARBA00029409"/>
    </source>
</evidence>
<organism evidence="14 15">
    <name type="scientific">Methylophaga frappieri (strain ATCC BAA-2434 / DSM 25690 / JAM7)</name>
    <dbReference type="NCBI Taxonomy" id="754477"/>
    <lineage>
        <taxon>Bacteria</taxon>
        <taxon>Pseudomonadati</taxon>
        <taxon>Pseudomonadota</taxon>
        <taxon>Gammaproteobacteria</taxon>
        <taxon>Thiotrichales</taxon>
        <taxon>Piscirickettsiaceae</taxon>
        <taxon>Methylophaga</taxon>
    </lineage>
</organism>
<evidence type="ECO:0000256" key="3">
    <source>
        <dbReference type="ARBA" id="ARBA00013253"/>
    </source>
</evidence>
<evidence type="ECO:0000259" key="13">
    <source>
        <dbReference type="PROSITE" id="PS00794"/>
    </source>
</evidence>
<dbReference type="InterPro" id="IPR000550">
    <property type="entry name" value="Hppk"/>
</dbReference>
<dbReference type="STRING" id="754477.Q7C_2448"/>
<keyword evidence="5 14" id="KW-0808">Transferase</keyword>
<comment type="pathway">
    <text evidence="1">Cofactor biosynthesis; tetrahydrofolate biosynthesis; 2-amino-4-hydroxy-6-hydroxymethyl-7,8-dihydropteridine diphosphate from 7,8-dihydroneopterin triphosphate: step 4/4.</text>
</comment>
<dbReference type="EC" id="2.7.6.3" evidence="3"/>
<dbReference type="SUPFAM" id="SSF55083">
    <property type="entry name" value="6-hydroxymethyl-7,8-dihydropterin pyrophosphokinase, HPPK"/>
    <property type="match status" value="1"/>
</dbReference>
<dbReference type="AlphaFoldDB" id="I1YKY0"/>
<gene>
    <name evidence="14" type="ordered locus">Q7C_2448</name>
</gene>
<name>I1YKY0_METFJ</name>
<evidence type="ECO:0000256" key="5">
    <source>
        <dbReference type="ARBA" id="ARBA00022679"/>
    </source>
</evidence>
<dbReference type="Proteomes" id="UP000009145">
    <property type="component" value="Chromosome"/>
</dbReference>
<accession>I1YKY0</accession>
<dbReference type="NCBIfam" id="TIGR01498">
    <property type="entry name" value="folK"/>
    <property type="match status" value="1"/>
</dbReference>
<comment type="similarity">
    <text evidence="2">Belongs to the HPPK family.</text>
</comment>
<dbReference type="RefSeq" id="WP_014704991.1">
    <property type="nucleotide sequence ID" value="NC_017856.1"/>
</dbReference>
<sequence length="162" mass="18068">MRVYIGLGSNLADPEQQIRQALRNLKALPKTQYIAASSLYRSPPMGPADQPDYLNAVAAVETDLSPLDLLQALQQIEKQHGRERLRHWGERTLDLDILLYDQRQIQEPLLTIPHPGLTTRAFVVRPLHEIAGDVLIPGHANLGQYVAALADAHCEKLKDGKL</sequence>
<dbReference type="Gene3D" id="3.30.70.560">
    <property type="entry name" value="7,8-Dihydro-6-hydroxymethylpterin-pyrophosphokinase HPPK"/>
    <property type="match status" value="1"/>
</dbReference>
<evidence type="ECO:0000313" key="15">
    <source>
        <dbReference type="Proteomes" id="UP000009145"/>
    </source>
</evidence>
<keyword evidence="9" id="KW-0289">Folate biosynthesis</keyword>
<evidence type="ECO:0000256" key="8">
    <source>
        <dbReference type="ARBA" id="ARBA00022840"/>
    </source>
</evidence>
<dbReference type="PROSITE" id="PS00794">
    <property type="entry name" value="HPPK"/>
    <property type="match status" value="1"/>
</dbReference>
<dbReference type="GO" id="GO:0005524">
    <property type="term" value="F:ATP binding"/>
    <property type="evidence" value="ECO:0007669"/>
    <property type="project" value="UniProtKB-KW"/>
</dbReference>
<dbReference type="eggNOG" id="COG0801">
    <property type="taxonomic scope" value="Bacteria"/>
</dbReference>
<keyword evidence="8" id="KW-0067">ATP-binding</keyword>
<evidence type="ECO:0000256" key="1">
    <source>
        <dbReference type="ARBA" id="ARBA00005051"/>
    </source>
</evidence>
<evidence type="ECO:0000256" key="4">
    <source>
        <dbReference type="ARBA" id="ARBA00016218"/>
    </source>
</evidence>
<evidence type="ECO:0000256" key="12">
    <source>
        <dbReference type="ARBA" id="ARBA00033413"/>
    </source>
</evidence>
<dbReference type="HOGENOM" id="CLU_097916_2_3_6"/>
<proteinExistence type="inferred from homology"/>
<evidence type="ECO:0000256" key="6">
    <source>
        <dbReference type="ARBA" id="ARBA00022741"/>
    </source>
</evidence>
<dbReference type="UniPathway" id="UPA00077">
    <property type="reaction ID" value="UER00155"/>
</dbReference>
<dbReference type="GO" id="GO:0046654">
    <property type="term" value="P:tetrahydrofolate biosynthetic process"/>
    <property type="evidence" value="ECO:0007669"/>
    <property type="project" value="UniProtKB-UniPathway"/>
</dbReference>
<dbReference type="InterPro" id="IPR035907">
    <property type="entry name" value="Hppk_sf"/>
</dbReference>
<evidence type="ECO:0000256" key="2">
    <source>
        <dbReference type="ARBA" id="ARBA00005810"/>
    </source>
</evidence>
<dbReference type="PATRIC" id="fig|754477.3.peg.2406"/>
<keyword evidence="7 14" id="KW-0418">Kinase</keyword>
<evidence type="ECO:0000256" key="7">
    <source>
        <dbReference type="ARBA" id="ARBA00022777"/>
    </source>
</evidence>
<feature type="domain" description="7,8-dihydro-6-hydroxymethylpterin-pyrophosphokinase" evidence="13">
    <location>
        <begin position="87"/>
        <end position="98"/>
    </location>
</feature>
<evidence type="ECO:0000256" key="11">
    <source>
        <dbReference type="ARBA" id="ARBA00029766"/>
    </source>
</evidence>
<keyword evidence="6" id="KW-0547">Nucleotide-binding</keyword>
<reference evidence="14 15" key="1">
    <citation type="journal article" date="2012" name="J. Bacteriol.">
        <title>Complete genome sequences of Methylophaga sp. strain JAM1 and Methylophaga sp. strain JAM7.</title>
        <authorList>
            <person name="Villeneuve C."/>
            <person name="Martineau C."/>
            <person name="Mauffrey F."/>
            <person name="Villemur R."/>
        </authorList>
    </citation>
    <scope>NUCLEOTIDE SEQUENCE [LARGE SCALE GENOMIC DNA]</scope>
    <source>
        <strain evidence="14 15">JAM7</strain>
    </source>
</reference>
<dbReference type="GO" id="GO:0016301">
    <property type="term" value="F:kinase activity"/>
    <property type="evidence" value="ECO:0007669"/>
    <property type="project" value="UniProtKB-KW"/>
</dbReference>
<dbReference type="KEGG" id="mec:Q7C_2448"/>
<dbReference type="GO" id="GO:0003848">
    <property type="term" value="F:2-amino-4-hydroxy-6-hydroxymethyldihydropteridine diphosphokinase activity"/>
    <property type="evidence" value="ECO:0007669"/>
    <property type="project" value="UniProtKB-EC"/>
</dbReference>
<dbReference type="PANTHER" id="PTHR43071">
    <property type="entry name" value="2-AMINO-4-HYDROXY-6-HYDROXYMETHYLDIHYDROPTERIDINE PYROPHOSPHOKINASE"/>
    <property type="match status" value="1"/>
</dbReference>
<dbReference type="CDD" id="cd00483">
    <property type="entry name" value="HPPK"/>
    <property type="match status" value="1"/>
</dbReference>
<dbReference type="Pfam" id="PF01288">
    <property type="entry name" value="HPPK"/>
    <property type="match status" value="1"/>
</dbReference>
<dbReference type="GO" id="GO:0046656">
    <property type="term" value="P:folic acid biosynthetic process"/>
    <property type="evidence" value="ECO:0007669"/>
    <property type="project" value="UniProtKB-KW"/>
</dbReference>
<dbReference type="PANTHER" id="PTHR43071:SF1">
    <property type="entry name" value="2-AMINO-4-HYDROXY-6-HYDROXYMETHYLDIHYDROPTERIDINE PYROPHOSPHOKINASE"/>
    <property type="match status" value="1"/>
</dbReference>
<dbReference type="EMBL" id="CP003380">
    <property type="protein sequence ID" value="AFJ03573.1"/>
    <property type="molecule type" value="Genomic_DNA"/>
</dbReference>
<evidence type="ECO:0000313" key="14">
    <source>
        <dbReference type="EMBL" id="AFJ03573.1"/>
    </source>
</evidence>
<keyword evidence="15" id="KW-1185">Reference proteome</keyword>
<evidence type="ECO:0000256" key="9">
    <source>
        <dbReference type="ARBA" id="ARBA00022909"/>
    </source>
</evidence>
<comment type="function">
    <text evidence="10">Catalyzes the transfer of pyrophosphate from adenosine triphosphate (ATP) to 6-hydroxymethyl-7,8-dihydropterin, an enzymatic step in folate biosynthesis pathway.</text>
</comment>